<keyword evidence="10" id="KW-1185">Reference proteome</keyword>
<dbReference type="OrthoDB" id="9803623at2"/>
<dbReference type="InterPro" id="IPR035906">
    <property type="entry name" value="MetI-like_sf"/>
</dbReference>
<dbReference type="Pfam" id="PF00528">
    <property type="entry name" value="BPD_transp_1"/>
    <property type="match status" value="1"/>
</dbReference>
<dbReference type="SUPFAM" id="SSF161098">
    <property type="entry name" value="MetI-like"/>
    <property type="match status" value="1"/>
</dbReference>
<evidence type="ECO:0000256" key="7">
    <source>
        <dbReference type="RuleBase" id="RU363032"/>
    </source>
</evidence>
<evidence type="ECO:0000313" key="10">
    <source>
        <dbReference type="Proteomes" id="UP000197468"/>
    </source>
</evidence>
<dbReference type="RefSeq" id="WP_088387991.1">
    <property type="nucleotide sequence ID" value="NZ_NIOF01000019.1"/>
</dbReference>
<name>A0A246IU47_9BURK</name>
<evidence type="ECO:0000256" key="1">
    <source>
        <dbReference type="ARBA" id="ARBA00004651"/>
    </source>
</evidence>
<dbReference type="InterPro" id="IPR045621">
    <property type="entry name" value="BPD_transp_1_N"/>
</dbReference>
<feature type="transmembrane region" description="Helical" evidence="7">
    <location>
        <begin position="287"/>
        <end position="313"/>
    </location>
</feature>
<reference evidence="9 10" key="1">
    <citation type="journal article" date="2008" name="Int. J. Syst. Evol. Microbiol.">
        <title>Description of Roseateles aquatilis sp. nov. and Roseateles terrae sp. nov., in the class Betaproteobacteria, and emended description of the genus Roseateles.</title>
        <authorList>
            <person name="Gomila M."/>
            <person name="Bowien B."/>
            <person name="Falsen E."/>
            <person name="Moore E.R."/>
            <person name="Lalucat J."/>
        </authorList>
    </citation>
    <scope>NUCLEOTIDE SEQUENCE [LARGE SCALE GENOMIC DNA]</scope>
    <source>
        <strain evidence="9 10">CCUG 48205</strain>
    </source>
</reference>
<keyword evidence="2 7" id="KW-0813">Transport</keyword>
<proteinExistence type="inferred from homology"/>
<keyword evidence="5 7" id="KW-1133">Transmembrane helix</keyword>
<feature type="domain" description="ABC transmembrane type-1" evidence="8">
    <location>
        <begin position="99"/>
        <end position="306"/>
    </location>
</feature>
<evidence type="ECO:0000256" key="3">
    <source>
        <dbReference type="ARBA" id="ARBA00022475"/>
    </source>
</evidence>
<evidence type="ECO:0000256" key="6">
    <source>
        <dbReference type="ARBA" id="ARBA00023136"/>
    </source>
</evidence>
<evidence type="ECO:0000259" key="8">
    <source>
        <dbReference type="PROSITE" id="PS50928"/>
    </source>
</evidence>
<comment type="subcellular location">
    <subcellularLocation>
        <location evidence="1 7">Cell membrane</location>
        <topology evidence="1 7">Multi-pass membrane protein</topology>
    </subcellularLocation>
</comment>
<dbReference type="AlphaFoldDB" id="A0A246IU47"/>
<dbReference type="PROSITE" id="PS50928">
    <property type="entry name" value="ABC_TM1"/>
    <property type="match status" value="1"/>
</dbReference>
<comment type="similarity">
    <text evidence="7">Belongs to the binding-protein-dependent transport system permease family.</text>
</comment>
<feature type="transmembrane region" description="Helical" evidence="7">
    <location>
        <begin position="183"/>
        <end position="200"/>
    </location>
</feature>
<comment type="caution">
    <text evidence="9">The sequence shown here is derived from an EMBL/GenBank/DDBJ whole genome shotgun (WGS) entry which is preliminary data.</text>
</comment>
<dbReference type="CDD" id="cd06261">
    <property type="entry name" value="TM_PBP2"/>
    <property type="match status" value="1"/>
</dbReference>
<evidence type="ECO:0000256" key="4">
    <source>
        <dbReference type="ARBA" id="ARBA00022692"/>
    </source>
</evidence>
<dbReference type="GO" id="GO:0055085">
    <property type="term" value="P:transmembrane transport"/>
    <property type="evidence" value="ECO:0007669"/>
    <property type="project" value="InterPro"/>
</dbReference>
<feature type="transmembrane region" description="Helical" evidence="7">
    <location>
        <begin position="103"/>
        <end position="127"/>
    </location>
</feature>
<dbReference type="Proteomes" id="UP000197468">
    <property type="component" value="Unassembled WGS sequence"/>
</dbReference>
<dbReference type="PANTHER" id="PTHR43163">
    <property type="entry name" value="DIPEPTIDE TRANSPORT SYSTEM PERMEASE PROTEIN DPPB-RELATED"/>
    <property type="match status" value="1"/>
</dbReference>
<evidence type="ECO:0000313" key="9">
    <source>
        <dbReference type="EMBL" id="OWQ83758.1"/>
    </source>
</evidence>
<dbReference type="Pfam" id="PF19300">
    <property type="entry name" value="BPD_transp_1_N"/>
    <property type="match status" value="1"/>
</dbReference>
<keyword evidence="3" id="KW-1003">Cell membrane</keyword>
<evidence type="ECO:0000256" key="5">
    <source>
        <dbReference type="ARBA" id="ARBA00022989"/>
    </source>
</evidence>
<feature type="transmembrane region" description="Helical" evidence="7">
    <location>
        <begin position="241"/>
        <end position="267"/>
    </location>
</feature>
<gene>
    <name evidence="9" type="ORF">CDN99_25115</name>
</gene>
<evidence type="ECO:0000256" key="2">
    <source>
        <dbReference type="ARBA" id="ARBA00022448"/>
    </source>
</evidence>
<feature type="transmembrane region" description="Helical" evidence="7">
    <location>
        <begin position="139"/>
        <end position="163"/>
    </location>
</feature>
<keyword evidence="4 7" id="KW-0812">Transmembrane</keyword>
<accession>A0A246IU47</accession>
<dbReference type="Gene3D" id="1.10.3720.10">
    <property type="entry name" value="MetI-like"/>
    <property type="match status" value="1"/>
</dbReference>
<dbReference type="InterPro" id="IPR000515">
    <property type="entry name" value="MetI-like"/>
</dbReference>
<dbReference type="GO" id="GO:0005886">
    <property type="term" value="C:plasma membrane"/>
    <property type="evidence" value="ECO:0007669"/>
    <property type="project" value="UniProtKB-SubCell"/>
</dbReference>
<sequence>MNPQILRLLVNRVALALLSLLIVSAVVFAITALLPGDAAQAQLGQDATPEALAALRHQMGLDVPAAERYLTWLRGLLSGAPGTSVVTGMPVAEMIASRLPNSLLLAGITAAISVPLALMLGIASAVWRGSWFDRIASSGAVAVVSVPEFLVATLAVLIFAVHLRWLPALSTMGGGADESLGQMVRSFAMPVLSLCCVTMAQMMRMTRAAVVDQLKAPYIEMVRLKGASPARMVLGHALPNAIGPIANAVALSLSYLLGGVIIVETIFNYPGIATLMVDGVAQRDMPLVQTCAMLFCAVYLLLVTLADLCSILANPRLRHR</sequence>
<dbReference type="PANTHER" id="PTHR43163:SF3">
    <property type="entry name" value="PEPTIDE ABC TRANSPORTER PERMEASE PROTEIN"/>
    <property type="match status" value="1"/>
</dbReference>
<dbReference type="EMBL" id="NIOF01000019">
    <property type="protein sequence ID" value="OWQ83758.1"/>
    <property type="molecule type" value="Genomic_DNA"/>
</dbReference>
<protein>
    <submittedName>
        <fullName evidence="9">ABC transporter permease</fullName>
    </submittedName>
</protein>
<organism evidence="9 10">
    <name type="scientific">Roseateles aquatilis</name>
    <dbReference type="NCBI Taxonomy" id="431061"/>
    <lineage>
        <taxon>Bacteria</taxon>
        <taxon>Pseudomonadati</taxon>
        <taxon>Pseudomonadota</taxon>
        <taxon>Betaproteobacteria</taxon>
        <taxon>Burkholderiales</taxon>
        <taxon>Sphaerotilaceae</taxon>
        <taxon>Roseateles</taxon>
    </lineage>
</organism>
<keyword evidence="6 7" id="KW-0472">Membrane</keyword>